<sequence>MAGLKLKPTKCVPLKQEVSFLSHLITPAAVKANGTKVKQVVDWPVQLSVGGVRIFMGLASYHRKFVPYFAGIAFPLHQLSEKGKKFAWSAECHAAFNTLKDKLSTPPILAFPDFSPSVGPFTLDTDASDLAIGAVLSQKSANGEVVIAYANRRLDKRERRYYITRREMLALVYFLKHFRHYLLGKPFNVRTDHQALQ</sequence>
<reference evidence="3 4" key="1">
    <citation type="journal article" date="2019" name="Gigascience">
        <title>Whole-genome sequence of the oriental lung fluke Paragonimus westermani.</title>
        <authorList>
            <person name="Oey H."/>
            <person name="Zakrzewski M."/>
            <person name="Narain K."/>
            <person name="Devi K.R."/>
            <person name="Agatsuma T."/>
            <person name="Nawaratna S."/>
            <person name="Gobert G.N."/>
            <person name="Jones M.K."/>
            <person name="Ragan M.A."/>
            <person name="McManus D.P."/>
            <person name="Krause L."/>
        </authorList>
    </citation>
    <scope>NUCLEOTIDE SEQUENCE [LARGE SCALE GENOMIC DNA]</scope>
    <source>
        <strain evidence="3 4">IND2009</strain>
    </source>
</reference>
<dbReference type="Proteomes" id="UP000324629">
    <property type="component" value="Unassembled WGS sequence"/>
</dbReference>
<dbReference type="GO" id="GO:0003824">
    <property type="term" value="F:catalytic activity"/>
    <property type="evidence" value="ECO:0007669"/>
    <property type="project" value="UniProtKB-KW"/>
</dbReference>
<organism evidence="3 4">
    <name type="scientific">Paragonimus westermani</name>
    <dbReference type="NCBI Taxonomy" id="34504"/>
    <lineage>
        <taxon>Eukaryota</taxon>
        <taxon>Metazoa</taxon>
        <taxon>Spiralia</taxon>
        <taxon>Lophotrochozoa</taxon>
        <taxon>Platyhelminthes</taxon>
        <taxon>Trematoda</taxon>
        <taxon>Digenea</taxon>
        <taxon>Plagiorchiida</taxon>
        <taxon>Troglotremata</taxon>
        <taxon>Troglotrematidae</taxon>
        <taxon>Paragonimus</taxon>
    </lineage>
</organism>
<feature type="domain" description="Reverse transcriptase/retrotransposon-derived protein RNase H-like" evidence="2">
    <location>
        <begin position="88"/>
        <end position="189"/>
    </location>
</feature>
<dbReference type="InterPro" id="IPR043502">
    <property type="entry name" value="DNA/RNA_pol_sf"/>
</dbReference>
<comment type="caution">
    <text evidence="3">The sequence shown here is derived from an EMBL/GenBank/DDBJ whole genome shotgun (WGS) entry which is preliminary data.</text>
</comment>
<dbReference type="PANTHER" id="PTHR37984">
    <property type="entry name" value="PROTEIN CBG26694"/>
    <property type="match status" value="1"/>
</dbReference>
<dbReference type="FunFam" id="3.30.70.270:FF:000020">
    <property type="entry name" value="Transposon Tf2-6 polyprotein-like Protein"/>
    <property type="match status" value="1"/>
</dbReference>
<dbReference type="Gene3D" id="3.10.20.370">
    <property type="match status" value="1"/>
</dbReference>
<dbReference type="InterPro" id="IPR043128">
    <property type="entry name" value="Rev_trsase/Diguanyl_cyclase"/>
</dbReference>
<proteinExistence type="predicted"/>
<dbReference type="EMBL" id="QNGE01000051">
    <property type="protein sequence ID" value="KAA3682213.1"/>
    <property type="molecule type" value="Genomic_DNA"/>
</dbReference>
<evidence type="ECO:0000256" key="1">
    <source>
        <dbReference type="ARBA" id="ARBA00023268"/>
    </source>
</evidence>
<dbReference type="FunFam" id="3.10.20.370:FF:000001">
    <property type="entry name" value="Retrovirus-related Pol polyprotein from transposon 17.6-like protein"/>
    <property type="match status" value="1"/>
</dbReference>
<protein>
    <recommendedName>
        <fullName evidence="2">Reverse transcriptase/retrotransposon-derived protein RNase H-like domain-containing protein</fullName>
    </recommendedName>
</protein>
<dbReference type="Gene3D" id="3.30.70.270">
    <property type="match status" value="1"/>
</dbReference>
<keyword evidence="4" id="KW-1185">Reference proteome</keyword>
<dbReference type="CDD" id="cd09274">
    <property type="entry name" value="RNase_HI_RT_Ty3"/>
    <property type="match status" value="1"/>
</dbReference>
<dbReference type="AlphaFoldDB" id="A0A5J4P473"/>
<dbReference type="SUPFAM" id="SSF56672">
    <property type="entry name" value="DNA/RNA polymerases"/>
    <property type="match status" value="1"/>
</dbReference>
<dbReference type="PANTHER" id="PTHR37984:SF5">
    <property type="entry name" value="PROTEIN NYNRIN-LIKE"/>
    <property type="match status" value="1"/>
</dbReference>
<dbReference type="InterPro" id="IPR050951">
    <property type="entry name" value="Retrovirus_Pol_polyprotein"/>
</dbReference>
<evidence type="ECO:0000259" key="2">
    <source>
        <dbReference type="Pfam" id="PF17919"/>
    </source>
</evidence>
<dbReference type="Pfam" id="PF17919">
    <property type="entry name" value="RT_RNaseH_2"/>
    <property type="match status" value="1"/>
</dbReference>
<evidence type="ECO:0000313" key="4">
    <source>
        <dbReference type="Proteomes" id="UP000324629"/>
    </source>
</evidence>
<accession>A0A5J4P473</accession>
<name>A0A5J4P473_9TREM</name>
<evidence type="ECO:0000313" key="3">
    <source>
        <dbReference type="EMBL" id="KAA3682213.1"/>
    </source>
</evidence>
<gene>
    <name evidence="3" type="ORF">DEA37_0012455</name>
</gene>
<keyword evidence="1" id="KW-0511">Multifunctional enzyme</keyword>
<dbReference type="InterPro" id="IPR041577">
    <property type="entry name" value="RT_RNaseH_2"/>
</dbReference>